<feature type="signal peptide" evidence="1">
    <location>
        <begin position="1"/>
        <end position="25"/>
    </location>
</feature>
<evidence type="ECO:0000313" key="2">
    <source>
        <dbReference type="EMBL" id="MQY50029.1"/>
    </source>
</evidence>
<sequence length="193" mass="20955">MLMSKTVTASAFLLISLAISLPAQAAQHFVDEATGFTVQVPAGFDIGNRRADANHDILLDIVSLSGQPPVAGNSHALCAAGFRKNPPDFDQTQEDLSNPSAIRHMMTASRQALEQQGMKIESVDPINREDVAGFELTMIPPLGPDHRNFRLYMAFMDKPVGRMDLLCATTKDALLPAMGLIHAIRDRMTVTSP</sequence>
<feature type="chain" id="PRO_5025479540" description="DUF1795 domain-containing protein" evidence="1">
    <location>
        <begin position="26"/>
        <end position="193"/>
    </location>
</feature>
<name>A0A6A8AGX2_9HYPH</name>
<keyword evidence="1" id="KW-0732">Signal</keyword>
<protein>
    <recommendedName>
        <fullName evidence="4">DUF1795 domain-containing protein</fullName>
    </recommendedName>
</protein>
<dbReference type="AlphaFoldDB" id="A0A6A8AGX2"/>
<evidence type="ECO:0008006" key="4">
    <source>
        <dbReference type="Google" id="ProtNLM"/>
    </source>
</evidence>
<dbReference type="RefSeq" id="WP_209018878.1">
    <property type="nucleotide sequence ID" value="NZ_JAYKOO010000004.1"/>
</dbReference>
<reference evidence="2 3" key="1">
    <citation type="submission" date="2019-11" db="EMBL/GenBank/DDBJ databases">
        <title>Genome analysis of Rhizobacterium cereale a novel genus and species isolated from maize roots in North Spain.</title>
        <authorList>
            <person name="Menendez E."/>
            <person name="Flores-Felix J.D."/>
            <person name="Ramirez-Bahena M.-H."/>
            <person name="Igual J.M."/>
            <person name="Garcia-Fraile P."/>
            <person name="Peix A."/>
            <person name="Velazquez E."/>
        </authorList>
    </citation>
    <scope>NUCLEOTIDE SEQUENCE [LARGE SCALE GENOMIC DNA]</scope>
    <source>
        <strain evidence="2 3">RZME27</strain>
    </source>
</reference>
<dbReference type="EMBL" id="WIXI01000051">
    <property type="protein sequence ID" value="MQY50029.1"/>
    <property type="molecule type" value="Genomic_DNA"/>
</dbReference>
<comment type="caution">
    <text evidence="2">The sequence shown here is derived from an EMBL/GenBank/DDBJ whole genome shotgun (WGS) entry which is preliminary data.</text>
</comment>
<organism evidence="2 3">
    <name type="scientific">Endobacterium cereale</name>
    <dbReference type="NCBI Taxonomy" id="2663029"/>
    <lineage>
        <taxon>Bacteria</taxon>
        <taxon>Pseudomonadati</taxon>
        <taxon>Pseudomonadota</taxon>
        <taxon>Alphaproteobacteria</taxon>
        <taxon>Hyphomicrobiales</taxon>
        <taxon>Rhizobiaceae</taxon>
        <taxon>Endobacterium</taxon>
    </lineage>
</organism>
<evidence type="ECO:0000313" key="3">
    <source>
        <dbReference type="Proteomes" id="UP000435138"/>
    </source>
</evidence>
<accession>A0A6A8AGX2</accession>
<keyword evidence="3" id="KW-1185">Reference proteome</keyword>
<proteinExistence type="predicted"/>
<dbReference type="Proteomes" id="UP000435138">
    <property type="component" value="Unassembled WGS sequence"/>
</dbReference>
<evidence type="ECO:0000256" key="1">
    <source>
        <dbReference type="SAM" id="SignalP"/>
    </source>
</evidence>
<gene>
    <name evidence="2" type="ORF">GAO09_28780</name>
</gene>